<sequence length="687" mass="75295">MSRPIPPRGPSVLGSSPRQPVNPSGTSGSAPRRSAGGLPANQLPTLPGLARAASALRQNQPAPGSGSNGSSPLLTLPAHLRASTAPKVPSPLGRGTPNRARVGSGSVTAKPSLPVRTSKTTQKHVFLPEEPQTKPMPASAINASATKPADLPPQSSSWQSESLTTRVEEDRTDERSEAEKMSKSQREEAGLPRLTAYATADGYKMKLLQAFLKREHGVGVVRVFDDAVYAVYSLPLLPGYGASTKVRSSPAVKSPGGVSLLERMTEAEEVGYHDGFFPQVMEEGVQQTDFTHSNEYLLSSSPPQDSEQSNESDRQIRDLSPDVDKQFRTGHDIPGSEQRNTIQDMETTRLSTSDPVETRLATDPDDASSLEDRSASGIKDTVQKFAAQAHLAAERERAKRRRRRQSESSSNRVAEVVFFEYGVTVFFGLSEREERDILEDCESAGIWTRPVADADWEVEECHYVGHLSCQALALIAVVSNTNSLQVYDPDATYPRIYNDLFTFKSHSHLLKLSVSHAIAQSTKLSIYEVVMQDSLSSTASFPKELATTGELHLSRRDALKMTGRLFRLRMDVNLSSGILDTPELFWSEASLLPLYEAIRDYLEIGPRVQVLNDRLAVTGDLLGIIHDYIDQDKMHQITWIVIILIIIAVVVAFGEVTARIIFVAANRRRGELLVLKGAKNLLTLPLR</sequence>
<proteinExistence type="predicted"/>
<accession>A0ACC2XDT5</accession>
<name>A0ACC2XDT5_9TREE</name>
<evidence type="ECO:0000313" key="2">
    <source>
        <dbReference type="Proteomes" id="UP001234202"/>
    </source>
</evidence>
<keyword evidence="2" id="KW-1185">Reference proteome</keyword>
<dbReference type="Proteomes" id="UP001234202">
    <property type="component" value="Unassembled WGS sequence"/>
</dbReference>
<reference evidence="1" key="1">
    <citation type="submission" date="2023-04" db="EMBL/GenBank/DDBJ databases">
        <title>Draft Genome sequencing of Naganishia species isolated from polar environments using Oxford Nanopore Technology.</title>
        <authorList>
            <person name="Leo P."/>
            <person name="Venkateswaran K."/>
        </authorList>
    </citation>
    <scope>NUCLEOTIDE SEQUENCE</scope>
    <source>
        <strain evidence="1">DBVPG 5303</strain>
    </source>
</reference>
<comment type="caution">
    <text evidence="1">The sequence shown here is derived from an EMBL/GenBank/DDBJ whole genome shotgun (WGS) entry which is preliminary data.</text>
</comment>
<gene>
    <name evidence="1" type="ORF">QFC24_004430</name>
</gene>
<protein>
    <submittedName>
        <fullName evidence="1">Uncharacterized protein</fullName>
    </submittedName>
</protein>
<organism evidence="1 2">
    <name type="scientific">Naganishia onofrii</name>
    <dbReference type="NCBI Taxonomy" id="1851511"/>
    <lineage>
        <taxon>Eukaryota</taxon>
        <taxon>Fungi</taxon>
        <taxon>Dikarya</taxon>
        <taxon>Basidiomycota</taxon>
        <taxon>Agaricomycotina</taxon>
        <taxon>Tremellomycetes</taxon>
        <taxon>Filobasidiales</taxon>
        <taxon>Filobasidiaceae</taxon>
        <taxon>Naganishia</taxon>
    </lineage>
</organism>
<evidence type="ECO:0000313" key="1">
    <source>
        <dbReference type="EMBL" id="KAJ9122200.1"/>
    </source>
</evidence>
<dbReference type="EMBL" id="JASBWV010000015">
    <property type="protein sequence ID" value="KAJ9122200.1"/>
    <property type="molecule type" value="Genomic_DNA"/>
</dbReference>